<dbReference type="EMBL" id="CP001804">
    <property type="protein sequence ID" value="ACY13181.1"/>
    <property type="molecule type" value="Genomic_DNA"/>
</dbReference>
<dbReference type="OrthoDB" id="9782011at2"/>
<feature type="transmembrane region" description="Helical" evidence="3">
    <location>
        <begin position="181"/>
        <end position="201"/>
    </location>
</feature>
<accession>D0LLG4</accession>
<keyword evidence="3" id="KW-1133">Transmembrane helix</keyword>
<name>D0LLG4_HALO1</name>
<feature type="transmembrane region" description="Helical" evidence="3">
    <location>
        <begin position="121"/>
        <end position="141"/>
    </location>
</feature>
<reference evidence="4 5" key="1">
    <citation type="journal article" date="2010" name="Stand. Genomic Sci.">
        <title>Complete genome sequence of Haliangium ochraceum type strain (SMP-2).</title>
        <authorList>
            <consortium name="US DOE Joint Genome Institute (JGI-PGF)"/>
            <person name="Ivanova N."/>
            <person name="Daum C."/>
            <person name="Lang E."/>
            <person name="Abt B."/>
            <person name="Kopitz M."/>
            <person name="Saunders E."/>
            <person name="Lapidus A."/>
            <person name="Lucas S."/>
            <person name="Glavina Del Rio T."/>
            <person name="Nolan M."/>
            <person name="Tice H."/>
            <person name="Copeland A."/>
            <person name="Cheng J.F."/>
            <person name="Chen F."/>
            <person name="Bruce D."/>
            <person name="Goodwin L."/>
            <person name="Pitluck S."/>
            <person name="Mavromatis K."/>
            <person name="Pati A."/>
            <person name="Mikhailova N."/>
            <person name="Chen A."/>
            <person name="Palaniappan K."/>
            <person name="Land M."/>
            <person name="Hauser L."/>
            <person name="Chang Y.J."/>
            <person name="Jeffries C.D."/>
            <person name="Detter J.C."/>
            <person name="Brettin T."/>
            <person name="Rohde M."/>
            <person name="Goker M."/>
            <person name="Bristow J."/>
            <person name="Markowitz V."/>
            <person name="Eisen J.A."/>
            <person name="Hugenholtz P."/>
            <person name="Kyrpides N.C."/>
            <person name="Klenk H.P."/>
        </authorList>
    </citation>
    <scope>NUCLEOTIDE SEQUENCE [LARGE SCALE GENOMIC DNA]</scope>
    <source>
        <strain evidence="5">DSM 14365 / CIP 107738 / JCM 11303 / AJ 13395 / SMP-2</strain>
    </source>
</reference>
<feature type="transmembrane region" description="Helical" evidence="3">
    <location>
        <begin position="207"/>
        <end position="227"/>
    </location>
</feature>
<comment type="similarity">
    <text evidence="2">Belongs to the CDP-alcohol phosphatidyltransferase class-I family.</text>
</comment>
<feature type="transmembrane region" description="Helical" evidence="3">
    <location>
        <begin position="35"/>
        <end position="55"/>
    </location>
</feature>
<dbReference type="InterPro" id="IPR048254">
    <property type="entry name" value="CDP_ALCOHOL_P_TRANSF_CS"/>
</dbReference>
<keyword evidence="5" id="KW-1185">Reference proteome</keyword>
<feature type="transmembrane region" description="Helical" evidence="3">
    <location>
        <begin position="67"/>
        <end position="84"/>
    </location>
</feature>
<dbReference type="HOGENOM" id="CLU_1178898_0_0_7"/>
<evidence type="ECO:0000313" key="5">
    <source>
        <dbReference type="Proteomes" id="UP000001880"/>
    </source>
</evidence>
<keyword evidence="3" id="KW-0472">Membrane</keyword>
<dbReference type="AlphaFoldDB" id="D0LLG4"/>
<protein>
    <submittedName>
        <fullName evidence="4">CDP-alcohol phosphatidyltransferase</fullName>
    </submittedName>
</protein>
<evidence type="ECO:0000256" key="2">
    <source>
        <dbReference type="RuleBase" id="RU003750"/>
    </source>
</evidence>
<dbReference type="Proteomes" id="UP000001880">
    <property type="component" value="Chromosome"/>
</dbReference>
<dbReference type="eggNOG" id="COG0558">
    <property type="taxonomic scope" value="Bacteria"/>
</dbReference>
<dbReference type="GO" id="GO:0008654">
    <property type="term" value="P:phospholipid biosynthetic process"/>
    <property type="evidence" value="ECO:0007669"/>
    <property type="project" value="InterPro"/>
</dbReference>
<dbReference type="GO" id="GO:0016020">
    <property type="term" value="C:membrane"/>
    <property type="evidence" value="ECO:0007669"/>
    <property type="project" value="InterPro"/>
</dbReference>
<sequence length="235" mass="25292">MGREGEALHSWSLAMAVVGLLALALWLWAPALLSPVAMSAAVALWALLGFGVLFVRIGGYRRWADRVTAVRVLLCIALFASCALDPQPGWSKVGISTLILVLDGVDGALARHFGPTERGAVFDMESDAFYTLISAAVAYLYLEVTVWVLLIGALRPLYVCGWAVLERFFPQRSPNAKGSPWARIIFLIVAITLIANLASIVPLPVKQVLSIASAVLLSLSFLQHLLASIDRSAPV</sequence>
<feature type="transmembrane region" description="Helical" evidence="3">
    <location>
        <begin position="12"/>
        <end position="29"/>
    </location>
</feature>
<dbReference type="STRING" id="502025.Hoch_0543"/>
<keyword evidence="1 2" id="KW-0808">Transferase</keyword>
<dbReference type="PROSITE" id="PS00379">
    <property type="entry name" value="CDP_ALCOHOL_P_TRANSF"/>
    <property type="match status" value="1"/>
</dbReference>
<evidence type="ECO:0000256" key="1">
    <source>
        <dbReference type="ARBA" id="ARBA00022679"/>
    </source>
</evidence>
<proteinExistence type="inferred from homology"/>
<dbReference type="KEGG" id="hoh:Hoch_0543"/>
<dbReference type="InterPro" id="IPR043130">
    <property type="entry name" value="CDP-OH_PTrfase_TM_dom"/>
</dbReference>
<gene>
    <name evidence="4" type="ordered locus">Hoch_0543</name>
</gene>
<dbReference type="InterPro" id="IPR000462">
    <property type="entry name" value="CDP-OH_P_trans"/>
</dbReference>
<organism evidence="4 5">
    <name type="scientific">Haliangium ochraceum (strain DSM 14365 / JCM 11303 / SMP-2)</name>
    <dbReference type="NCBI Taxonomy" id="502025"/>
    <lineage>
        <taxon>Bacteria</taxon>
        <taxon>Pseudomonadati</taxon>
        <taxon>Myxococcota</taxon>
        <taxon>Polyangia</taxon>
        <taxon>Haliangiales</taxon>
        <taxon>Kofleriaceae</taxon>
        <taxon>Haliangium</taxon>
    </lineage>
</organism>
<dbReference type="Gene3D" id="1.20.120.1760">
    <property type="match status" value="1"/>
</dbReference>
<dbReference type="RefSeq" id="WP_012825808.1">
    <property type="nucleotide sequence ID" value="NC_013440.1"/>
</dbReference>
<keyword evidence="3" id="KW-0812">Transmembrane</keyword>
<evidence type="ECO:0000256" key="3">
    <source>
        <dbReference type="SAM" id="Phobius"/>
    </source>
</evidence>
<dbReference type="GO" id="GO:0016780">
    <property type="term" value="F:phosphotransferase activity, for other substituted phosphate groups"/>
    <property type="evidence" value="ECO:0007669"/>
    <property type="project" value="InterPro"/>
</dbReference>
<evidence type="ECO:0000313" key="4">
    <source>
        <dbReference type="EMBL" id="ACY13181.1"/>
    </source>
</evidence>
<dbReference type="Pfam" id="PF01066">
    <property type="entry name" value="CDP-OH_P_transf"/>
    <property type="match status" value="1"/>
</dbReference>